<evidence type="ECO:0000313" key="1">
    <source>
        <dbReference type="EMBL" id="SPC86181.1"/>
    </source>
</evidence>
<dbReference type="EMBL" id="OIVN01000832">
    <property type="protein sequence ID" value="SPC86181.1"/>
    <property type="molecule type" value="Genomic_DNA"/>
</dbReference>
<accession>A0A2N9FGW1</accession>
<protein>
    <submittedName>
        <fullName evidence="1">Uncharacterized protein</fullName>
    </submittedName>
</protein>
<name>A0A2N9FGW1_FAGSY</name>
<reference evidence="1" key="1">
    <citation type="submission" date="2018-02" db="EMBL/GenBank/DDBJ databases">
        <authorList>
            <person name="Cohen D.B."/>
            <person name="Kent A.D."/>
        </authorList>
    </citation>
    <scope>NUCLEOTIDE SEQUENCE</scope>
</reference>
<dbReference type="AlphaFoldDB" id="A0A2N9FGW1"/>
<proteinExistence type="predicted"/>
<sequence length="261" mass="29182">MVSEPPSCGPHWAISGIPPLLHVHGDSTTVRNCIAATTLLGIPHLRASIQVTTLPKHRSCPDLLVATRINQIRTPRDSTSSATHPIPHSTSFRRRVFMRTTCSSFLDRNMCHITGVPLFFKGRKFWRYVTKAIPKPVPKPPAKAIASNATPPVDVDFEIRLEEWKSIQCKILSWFINTFVPTINRLLPRLETTQAACRSPLPSLDATVKELISEENRHPHHHLPSSDVVLATLHPLESTSDLPRCRYNFLPPPLGKEDSLA</sequence>
<organism evidence="1">
    <name type="scientific">Fagus sylvatica</name>
    <name type="common">Beechnut</name>
    <dbReference type="NCBI Taxonomy" id="28930"/>
    <lineage>
        <taxon>Eukaryota</taxon>
        <taxon>Viridiplantae</taxon>
        <taxon>Streptophyta</taxon>
        <taxon>Embryophyta</taxon>
        <taxon>Tracheophyta</taxon>
        <taxon>Spermatophyta</taxon>
        <taxon>Magnoliopsida</taxon>
        <taxon>eudicotyledons</taxon>
        <taxon>Gunneridae</taxon>
        <taxon>Pentapetalae</taxon>
        <taxon>rosids</taxon>
        <taxon>fabids</taxon>
        <taxon>Fagales</taxon>
        <taxon>Fagaceae</taxon>
        <taxon>Fagus</taxon>
    </lineage>
</organism>
<gene>
    <name evidence="1" type="ORF">FSB_LOCUS14063</name>
</gene>